<dbReference type="RefSeq" id="XP_008610946.1">
    <property type="nucleotide sequence ID" value="XM_008612724.1"/>
</dbReference>
<sequence length="336" mass="37801">MVRRPFIKAALDGVLPSKKLKRQIEHMQGTLHHAHEAYEQATHDLAAMSTQMDSLSAENARLRTDLEAAQAKVAQLTADQAAISEAHELRVYRLEAELRLQDALKLRFNAERMASELEAMQAHAEHQRRLNQLESDLIMARETLHCFMRQQAKLRASGQGDIMSAAHVHALEAKCRDLNDDLHVYMQLNAFLRQENNEKTLALQAALHNLYDAKRKTLKSPRKPALVVEPAPEYVEEECTSSSDSEDLNQEPQFVDWDADHDAAVFQSLHGLIQKRALKALTPLQIPTKPASSRIHHAKGMVRKRSPRKTHHHASPKGKTTSKVCHTAEATAVCCI</sequence>
<feature type="region of interest" description="Disordered" evidence="2">
    <location>
        <begin position="294"/>
        <end position="322"/>
    </location>
</feature>
<feature type="compositionally biased region" description="Basic residues" evidence="2">
    <location>
        <begin position="294"/>
        <end position="316"/>
    </location>
</feature>
<dbReference type="AlphaFoldDB" id="T0QCL1"/>
<gene>
    <name evidence="3" type="ORF">SDRG_06913</name>
</gene>
<evidence type="ECO:0000256" key="2">
    <source>
        <dbReference type="SAM" id="MobiDB-lite"/>
    </source>
</evidence>
<dbReference type="Gene3D" id="1.20.5.110">
    <property type="match status" value="1"/>
</dbReference>
<keyword evidence="1" id="KW-0175">Coiled coil</keyword>
<evidence type="ECO:0000256" key="1">
    <source>
        <dbReference type="SAM" id="Coils"/>
    </source>
</evidence>
<dbReference type="OrthoDB" id="69582at2759"/>
<feature type="coiled-coil region" evidence="1">
    <location>
        <begin position="38"/>
        <end position="86"/>
    </location>
</feature>
<reference evidence="3 4" key="1">
    <citation type="submission" date="2012-04" db="EMBL/GenBank/DDBJ databases">
        <title>The Genome Sequence of Saprolegnia declina VS20.</title>
        <authorList>
            <consortium name="The Broad Institute Genome Sequencing Platform"/>
            <person name="Russ C."/>
            <person name="Nusbaum C."/>
            <person name="Tyler B."/>
            <person name="van West P."/>
            <person name="Dieguez-Uribeondo J."/>
            <person name="de Bruijn I."/>
            <person name="Tripathy S."/>
            <person name="Jiang R."/>
            <person name="Young S.K."/>
            <person name="Zeng Q."/>
            <person name="Gargeya S."/>
            <person name="Fitzgerald M."/>
            <person name="Haas B."/>
            <person name="Abouelleil A."/>
            <person name="Alvarado L."/>
            <person name="Arachchi H.M."/>
            <person name="Berlin A."/>
            <person name="Chapman S.B."/>
            <person name="Goldberg J."/>
            <person name="Griggs A."/>
            <person name="Gujja S."/>
            <person name="Hansen M."/>
            <person name="Howarth C."/>
            <person name="Imamovic A."/>
            <person name="Larimer J."/>
            <person name="McCowen C."/>
            <person name="Montmayeur A."/>
            <person name="Murphy C."/>
            <person name="Neiman D."/>
            <person name="Pearson M."/>
            <person name="Priest M."/>
            <person name="Roberts A."/>
            <person name="Saif S."/>
            <person name="Shea T."/>
            <person name="Sisk P."/>
            <person name="Sykes S."/>
            <person name="Wortman J."/>
            <person name="Nusbaum C."/>
            <person name="Birren B."/>
        </authorList>
    </citation>
    <scope>NUCLEOTIDE SEQUENCE [LARGE SCALE GENOMIC DNA]</scope>
    <source>
        <strain evidence="3 4">VS20</strain>
    </source>
</reference>
<proteinExistence type="predicted"/>
<dbReference type="Proteomes" id="UP000030762">
    <property type="component" value="Unassembled WGS sequence"/>
</dbReference>
<dbReference type="InParanoid" id="T0QCL1"/>
<dbReference type="OMA" id="LIMARET"/>
<dbReference type="GeneID" id="19947640"/>
<name>T0QCL1_SAPDV</name>
<dbReference type="EMBL" id="JH767150">
    <property type="protein sequence ID" value="EQC35629.1"/>
    <property type="molecule type" value="Genomic_DNA"/>
</dbReference>
<protein>
    <submittedName>
        <fullName evidence="3">Uncharacterized protein</fullName>
    </submittedName>
</protein>
<feature type="coiled-coil region" evidence="1">
    <location>
        <begin position="116"/>
        <end position="143"/>
    </location>
</feature>
<accession>T0QCL1</accession>
<evidence type="ECO:0000313" key="4">
    <source>
        <dbReference type="Proteomes" id="UP000030762"/>
    </source>
</evidence>
<organism evidence="3 4">
    <name type="scientific">Saprolegnia diclina (strain VS20)</name>
    <dbReference type="NCBI Taxonomy" id="1156394"/>
    <lineage>
        <taxon>Eukaryota</taxon>
        <taxon>Sar</taxon>
        <taxon>Stramenopiles</taxon>
        <taxon>Oomycota</taxon>
        <taxon>Saprolegniomycetes</taxon>
        <taxon>Saprolegniales</taxon>
        <taxon>Saprolegniaceae</taxon>
        <taxon>Saprolegnia</taxon>
    </lineage>
</organism>
<dbReference type="VEuPathDB" id="FungiDB:SDRG_06913"/>
<evidence type="ECO:0000313" key="3">
    <source>
        <dbReference type="EMBL" id="EQC35629.1"/>
    </source>
</evidence>
<keyword evidence="4" id="KW-1185">Reference proteome</keyword>